<evidence type="ECO:0000256" key="1">
    <source>
        <dbReference type="SAM" id="MobiDB-lite"/>
    </source>
</evidence>
<reference evidence="3" key="1">
    <citation type="submission" date="2020-11" db="EMBL/GenBank/DDBJ databases">
        <authorList>
            <person name="Tran Van P."/>
        </authorList>
    </citation>
    <scope>NUCLEOTIDE SEQUENCE</scope>
</reference>
<feature type="chain" id="PRO_5043725302" evidence="2">
    <location>
        <begin position="22"/>
        <end position="572"/>
    </location>
</feature>
<sequence length="572" mass="64215">MRSLLFTVTGTVVLCAFLVYAQQQRGPRRTAPPQIVADCYSNMSILNRYNRMPMNIQNLIGIIRKVEQSQQGYNWDTGRMAKALLKRFRFDGLYINPGYRFDEPVANTIHYDSPVVEKNYIIWFMGPDGTYEEWPEDVLTTEEECTLHFMLSWSLNDTRRDNEDDRDGEDLNIVGRRKKRSILDSLFPSSNTESKSSDGEKDPNSDHLSLFDDGEELKPRLFSMSQVGTRKEEPDYDKSQYPLEMGVILTPYGTIAAGPMLSGIALGLEKEEIRVQNLVDESRGGAGYGDPIEDETAANALMKNYFVSTLVGDLVLTAVEVTDVPNIPVTRIGVQGVWNSSVFPTEYSLNIPKEQTGYLTQAQVFGGVDGLLMGAMMEEWDHNSLRLSQLLESYYSVKCSELFPLSSGLLMGAMMEEWDHNSLRLSQLLESYYSVKGVQLTKRNTGGDGDGGSLGSAIKYRACDRFELLKSETIVTQAEIRDQALAFGYAYYASGRTMGPDWIENVNTKINREVTSLWSYVSSNDGGMESHEKCPFTAGDDDMPVEPHVDLYILVDTEASSTDMTHISYMLS</sequence>
<name>A0A7R8WIE6_9CRUS</name>
<feature type="region of interest" description="Disordered" evidence="1">
    <location>
        <begin position="185"/>
        <end position="211"/>
    </location>
</feature>
<accession>A0A7R8WIE6</accession>
<gene>
    <name evidence="3" type="ORF">CTOB1V02_LOCUS9312</name>
</gene>
<feature type="signal peptide" evidence="2">
    <location>
        <begin position="1"/>
        <end position="21"/>
    </location>
</feature>
<keyword evidence="2" id="KW-0732">Signal</keyword>
<evidence type="ECO:0000313" key="3">
    <source>
        <dbReference type="EMBL" id="CAD7231465.1"/>
    </source>
</evidence>
<dbReference type="AlphaFoldDB" id="A0A7R8WIE6"/>
<protein>
    <submittedName>
        <fullName evidence="3">Uncharacterized protein</fullName>
    </submittedName>
</protein>
<dbReference type="OrthoDB" id="549017at2759"/>
<evidence type="ECO:0000256" key="2">
    <source>
        <dbReference type="SAM" id="SignalP"/>
    </source>
</evidence>
<dbReference type="EMBL" id="OB663537">
    <property type="protein sequence ID" value="CAD7231465.1"/>
    <property type="molecule type" value="Genomic_DNA"/>
</dbReference>
<organism evidence="3">
    <name type="scientific">Cyprideis torosa</name>
    <dbReference type="NCBI Taxonomy" id="163714"/>
    <lineage>
        <taxon>Eukaryota</taxon>
        <taxon>Metazoa</taxon>
        <taxon>Ecdysozoa</taxon>
        <taxon>Arthropoda</taxon>
        <taxon>Crustacea</taxon>
        <taxon>Oligostraca</taxon>
        <taxon>Ostracoda</taxon>
        <taxon>Podocopa</taxon>
        <taxon>Podocopida</taxon>
        <taxon>Cytherocopina</taxon>
        <taxon>Cytheroidea</taxon>
        <taxon>Cytherideidae</taxon>
        <taxon>Cyprideis</taxon>
    </lineage>
</organism>
<proteinExistence type="predicted"/>
<feature type="compositionally biased region" description="Basic and acidic residues" evidence="1">
    <location>
        <begin position="195"/>
        <end position="205"/>
    </location>
</feature>